<reference evidence="2 3" key="1">
    <citation type="submission" date="2018-11" db="EMBL/GenBank/DDBJ databases">
        <title>Genomes From Bacteria Associated with the Canine Oral Cavity: a Test Case for Automated Genome-Based Taxonomic Assignment.</title>
        <authorList>
            <person name="Coil D.A."/>
            <person name="Jospin G."/>
            <person name="Darling A.E."/>
            <person name="Wallis C."/>
            <person name="Davis I.J."/>
            <person name="Harris S."/>
            <person name="Eisen J.A."/>
            <person name="Holcombe L.J."/>
            <person name="O'Flynn C."/>
        </authorList>
    </citation>
    <scope>NUCLEOTIDE SEQUENCE [LARGE SCALE GENOMIC DNA]</scope>
    <source>
        <strain evidence="2 3">OH2617_COT-023</strain>
    </source>
</reference>
<keyword evidence="1" id="KW-0732">Signal</keyword>
<gene>
    <name evidence="2" type="ORF">EII40_07825</name>
</gene>
<accession>A0A3P1XP92</accession>
<name>A0A3P1XP92_TANFO</name>
<dbReference type="Proteomes" id="UP000278609">
    <property type="component" value="Unassembled WGS sequence"/>
</dbReference>
<dbReference type="AlphaFoldDB" id="A0A3P1XP92"/>
<evidence type="ECO:0000313" key="2">
    <source>
        <dbReference type="EMBL" id="RRD60305.1"/>
    </source>
</evidence>
<evidence type="ECO:0000256" key="1">
    <source>
        <dbReference type="SAM" id="SignalP"/>
    </source>
</evidence>
<evidence type="ECO:0000313" key="3">
    <source>
        <dbReference type="Proteomes" id="UP000278609"/>
    </source>
</evidence>
<feature type="signal peptide" evidence="1">
    <location>
        <begin position="1"/>
        <end position="19"/>
    </location>
</feature>
<proteinExistence type="predicted"/>
<sequence>MKRILCILLCVLSAVGASAQNNKQENRKINIKDIFLMLPDNAFGAFGHPDFTLEKRKEMLQTIGQRPDINVENYDGTYAYIELCDERNGYLSAFYYFPEGYKYEICYWNLKDGRKLVAVNQDEGHGDIRFYLYENGSLTEDLYYGPDIYNVKLDDFFETSHLDEKEKNILQDLFENRIVFQHVLPRKGTSIEMRIGSIPFDMSYESMFEEAGLNDEKIVFKHLIFKWINEKWVKEVRKGIGTAE</sequence>
<protein>
    <submittedName>
        <fullName evidence="2">Uncharacterized protein</fullName>
    </submittedName>
</protein>
<organism evidence="2 3">
    <name type="scientific">Tannerella forsythia</name>
    <name type="common">Bacteroides forsythus</name>
    <dbReference type="NCBI Taxonomy" id="28112"/>
    <lineage>
        <taxon>Bacteria</taxon>
        <taxon>Pseudomonadati</taxon>
        <taxon>Bacteroidota</taxon>
        <taxon>Bacteroidia</taxon>
        <taxon>Bacteroidales</taxon>
        <taxon>Tannerellaceae</taxon>
        <taxon>Tannerella</taxon>
    </lineage>
</organism>
<comment type="caution">
    <text evidence="2">The sequence shown here is derived from an EMBL/GenBank/DDBJ whole genome shotgun (WGS) entry which is preliminary data.</text>
</comment>
<dbReference type="EMBL" id="RQYS01000029">
    <property type="protein sequence ID" value="RRD60305.1"/>
    <property type="molecule type" value="Genomic_DNA"/>
</dbReference>
<feature type="chain" id="PRO_5017921825" evidence="1">
    <location>
        <begin position="20"/>
        <end position="244"/>
    </location>
</feature>